<organism evidence="1 2">
    <name type="scientific">Vermiconidia calcicola</name>
    <dbReference type="NCBI Taxonomy" id="1690605"/>
    <lineage>
        <taxon>Eukaryota</taxon>
        <taxon>Fungi</taxon>
        <taxon>Dikarya</taxon>
        <taxon>Ascomycota</taxon>
        <taxon>Pezizomycotina</taxon>
        <taxon>Dothideomycetes</taxon>
        <taxon>Dothideomycetidae</taxon>
        <taxon>Mycosphaerellales</taxon>
        <taxon>Extremaceae</taxon>
        <taxon>Vermiconidia</taxon>
    </lineage>
</organism>
<evidence type="ECO:0000313" key="1">
    <source>
        <dbReference type="EMBL" id="KAK3707134.1"/>
    </source>
</evidence>
<accession>A0ACC3N0U7</accession>
<name>A0ACC3N0U7_9PEZI</name>
<protein>
    <submittedName>
        <fullName evidence="1">Uncharacterized protein</fullName>
    </submittedName>
</protein>
<keyword evidence="2" id="KW-1185">Reference proteome</keyword>
<gene>
    <name evidence="1" type="ORF">LTR37_012303</name>
</gene>
<proteinExistence type="predicted"/>
<reference evidence="1" key="1">
    <citation type="submission" date="2023-07" db="EMBL/GenBank/DDBJ databases">
        <title>Black Yeasts Isolated from many extreme environments.</title>
        <authorList>
            <person name="Coleine C."/>
            <person name="Stajich J.E."/>
            <person name="Selbmann L."/>
        </authorList>
    </citation>
    <scope>NUCLEOTIDE SEQUENCE</scope>
    <source>
        <strain evidence="1">CCFEE 5714</strain>
    </source>
</reference>
<dbReference type="EMBL" id="JAUTXU010000113">
    <property type="protein sequence ID" value="KAK3707134.1"/>
    <property type="molecule type" value="Genomic_DNA"/>
</dbReference>
<dbReference type="Proteomes" id="UP001281147">
    <property type="component" value="Unassembled WGS sequence"/>
</dbReference>
<comment type="caution">
    <text evidence="1">The sequence shown here is derived from an EMBL/GenBank/DDBJ whole genome shotgun (WGS) entry which is preliminary data.</text>
</comment>
<sequence length="139" mass="14691">MSTLSIPSAFLEEVSAVDSNVDRGCKQARQKAIDDGMAPGDALDKVLEGLREVVKVSKSETAMVDPMKALHDIVETRYGAETIQGVVIMGIVTALENGGGTAALIQDSTSAMEYLIEEYQKPGADFAPGSSWGTIGIKK</sequence>
<evidence type="ECO:0000313" key="2">
    <source>
        <dbReference type="Proteomes" id="UP001281147"/>
    </source>
</evidence>